<evidence type="ECO:0000256" key="9">
    <source>
        <dbReference type="ARBA" id="ARBA00022989"/>
    </source>
</evidence>
<evidence type="ECO:0000256" key="7">
    <source>
        <dbReference type="ARBA" id="ARBA00022801"/>
    </source>
</evidence>
<proteinExistence type="inferred from homology"/>
<accession>A0AA35SAL1</accession>
<evidence type="ECO:0000256" key="3">
    <source>
        <dbReference type="ARBA" id="ARBA00009266"/>
    </source>
</evidence>
<dbReference type="AlphaFoldDB" id="A0AA35SAL1"/>
<dbReference type="GO" id="GO:0005789">
    <property type="term" value="C:endoplasmic reticulum membrane"/>
    <property type="evidence" value="ECO:0007669"/>
    <property type="project" value="UniProtKB-SubCell"/>
</dbReference>
<dbReference type="Pfam" id="PF01569">
    <property type="entry name" value="PAP2"/>
    <property type="match status" value="1"/>
</dbReference>
<dbReference type="EC" id="3.1.3.9" evidence="4"/>
<evidence type="ECO:0000259" key="12">
    <source>
        <dbReference type="SMART" id="SM00014"/>
    </source>
</evidence>
<keyword evidence="6 11" id="KW-0812">Transmembrane</keyword>
<comment type="caution">
    <text evidence="13">The sequence shown here is derived from an EMBL/GenBank/DDBJ whole genome shotgun (WGS) entry which is preliminary data.</text>
</comment>
<keyword evidence="9 11" id="KW-1133">Transmembrane helix</keyword>
<dbReference type="GO" id="GO:0006094">
    <property type="term" value="P:gluconeogenesis"/>
    <property type="evidence" value="ECO:0007669"/>
    <property type="project" value="UniProtKB-KW"/>
</dbReference>
<evidence type="ECO:0000256" key="8">
    <source>
        <dbReference type="ARBA" id="ARBA00022824"/>
    </source>
</evidence>
<evidence type="ECO:0000256" key="10">
    <source>
        <dbReference type="ARBA" id="ARBA00023136"/>
    </source>
</evidence>
<dbReference type="InterPro" id="IPR000326">
    <property type="entry name" value="PAP2/HPO"/>
</dbReference>
<evidence type="ECO:0000256" key="11">
    <source>
        <dbReference type="SAM" id="Phobius"/>
    </source>
</evidence>
<evidence type="ECO:0000256" key="1">
    <source>
        <dbReference type="ARBA" id="ARBA00004477"/>
    </source>
</evidence>
<name>A0AA35SAL1_GEOBA</name>
<dbReference type="GO" id="GO:0004346">
    <property type="term" value="F:glucose-6-phosphatase activity"/>
    <property type="evidence" value="ECO:0007669"/>
    <property type="project" value="UniProtKB-EC"/>
</dbReference>
<evidence type="ECO:0000313" key="14">
    <source>
        <dbReference type="Proteomes" id="UP001174909"/>
    </source>
</evidence>
<dbReference type="SMART" id="SM00014">
    <property type="entry name" value="acidPPc"/>
    <property type="match status" value="1"/>
</dbReference>
<organism evidence="13 14">
    <name type="scientific">Geodia barretti</name>
    <name type="common">Barrett's horny sponge</name>
    <dbReference type="NCBI Taxonomy" id="519541"/>
    <lineage>
        <taxon>Eukaryota</taxon>
        <taxon>Metazoa</taxon>
        <taxon>Porifera</taxon>
        <taxon>Demospongiae</taxon>
        <taxon>Heteroscleromorpha</taxon>
        <taxon>Tetractinellida</taxon>
        <taxon>Astrophorina</taxon>
        <taxon>Geodiidae</taxon>
        <taxon>Geodia</taxon>
    </lineage>
</organism>
<feature type="transmembrane region" description="Helical" evidence="11">
    <location>
        <begin position="195"/>
        <end position="216"/>
    </location>
</feature>
<keyword evidence="10 11" id="KW-0472">Membrane</keyword>
<sequence length="241" mass="27156">MEWLLYYDALAIVYVQDAFYRLPYMETLAVSVTKLGDPRYAYMVVFPVIFWCLGPVAGFHVILAASAAEWCNIVLKWLLLGNRPYWWAWHHTDWPHLLHQSPVTCETGPGNPSGHVMITLVVLLTCLDHVERGGRRKRFQQVVWVAVCVIGVSRLLISSHFLHQILCGLLFGVLIHAAISRHLSTLLHSSPNSKFCAMMGVAVVMLSLALFLFHSWTRLGMDPGFSIPLAKSKFNPQVLCG</sequence>
<keyword evidence="7" id="KW-0378">Hydrolase</keyword>
<evidence type="ECO:0000256" key="2">
    <source>
        <dbReference type="ARBA" id="ARBA00004742"/>
    </source>
</evidence>
<evidence type="ECO:0000313" key="13">
    <source>
        <dbReference type="EMBL" id="CAI8025322.1"/>
    </source>
</evidence>
<feature type="domain" description="Phosphatidic acid phosphatase type 2/haloperoxidase" evidence="12">
    <location>
        <begin position="57"/>
        <end position="180"/>
    </location>
</feature>
<comment type="subcellular location">
    <subcellularLocation>
        <location evidence="1">Endoplasmic reticulum membrane</location>
        <topology evidence="1">Multi-pass membrane protein</topology>
    </subcellularLocation>
</comment>
<evidence type="ECO:0000256" key="4">
    <source>
        <dbReference type="ARBA" id="ARBA00012634"/>
    </source>
</evidence>
<dbReference type="SUPFAM" id="SSF48317">
    <property type="entry name" value="Acid phosphatase/Vanadium-dependent haloperoxidase"/>
    <property type="match status" value="1"/>
</dbReference>
<dbReference type="PANTHER" id="PTHR12591:SF0">
    <property type="entry name" value="FI19814P1"/>
    <property type="match status" value="1"/>
</dbReference>
<dbReference type="Gene3D" id="1.20.144.10">
    <property type="entry name" value="Phosphatidic acid phosphatase type 2/haloperoxidase"/>
    <property type="match status" value="1"/>
</dbReference>
<dbReference type="EMBL" id="CASHTH010002139">
    <property type="protein sequence ID" value="CAI8025322.1"/>
    <property type="molecule type" value="Genomic_DNA"/>
</dbReference>
<feature type="transmembrane region" description="Helical" evidence="11">
    <location>
        <begin position="40"/>
        <end position="63"/>
    </location>
</feature>
<comment type="similarity">
    <text evidence="3">Belongs to the glucose-6-phosphatase family.</text>
</comment>
<dbReference type="InterPro" id="IPR036938">
    <property type="entry name" value="PAP2/HPO_sf"/>
</dbReference>
<reference evidence="13" key="1">
    <citation type="submission" date="2023-03" db="EMBL/GenBank/DDBJ databases">
        <authorList>
            <person name="Steffen K."/>
            <person name="Cardenas P."/>
        </authorList>
    </citation>
    <scope>NUCLEOTIDE SEQUENCE</scope>
</reference>
<gene>
    <name evidence="13" type="ORF">GBAR_LOCUS14642</name>
</gene>
<evidence type="ECO:0000256" key="5">
    <source>
        <dbReference type="ARBA" id="ARBA00022432"/>
    </source>
</evidence>
<dbReference type="Proteomes" id="UP001174909">
    <property type="component" value="Unassembled WGS sequence"/>
</dbReference>
<keyword evidence="8" id="KW-0256">Endoplasmic reticulum</keyword>
<protein>
    <recommendedName>
        <fullName evidence="4">glucose-6-phosphatase</fullName>
        <ecNumber evidence="4">3.1.3.9</ecNumber>
    </recommendedName>
</protein>
<feature type="transmembrane region" description="Helical" evidence="11">
    <location>
        <begin position="139"/>
        <end position="157"/>
    </location>
</feature>
<keyword evidence="5" id="KW-0312">Gluconeogenesis</keyword>
<evidence type="ECO:0000256" key="6">
    <source>
        <dbReference type="ARBA" id="ARBA00022692"/>
    </source>
</evidence>
<dbReference type="PANTHER" id="PTHR12591">
    <property type="entry name" value="GLUCOSE-6-PHOSPHATASE"/>
    <property type="match status" value="1"/>
</dbReference>
<keyword evidence="14" id="KW-1185">Reference proteome</keyword>
<comment type="pathway">
    <text evidence="2">Carbohydrate biosynthesis; gluconeogenesis.</text>
</comment>
<dbReference type="GO" id="GO:0051156">
    <property type="term" value="P:glucose 6-phosphate metabolic process"/>
    <property type="evidence" value="ECO:0007669"/>
    <property type="project" value="TreeGrafter"/>
</dbReference>
<feature type="transmembrane region" description="Helical" evidence="11">
    <location>
        <begin position="163"/>
        <end position="183"/>
    </location>
</feature>